<keyword evidence="3" id="KW-1185">Reference proteome</keyword>
<evidence type="ECO:0000256" key="1">
    <source>
        <dbReference type="SAM" id="Phobius"/>
    </source>
</evidence>
<evidence type="ECO:0008006" key="4">
    <source>
        <dbReference type="Google" id="ProtNLM"/>
    </source>
</evidence>
<comment type="caution">
    <text evidence="2">The sequence shown here is derived from an EMBL/GenBank/DDBJ whole genome shotgun (WGS) entry which is preliminary data.</text>
</comment>
<sequence>MADDRRETGTLGLLALLIGGGCLLVALVSVFNVAFELELALKVSGTETELPRHWDEVVGLAAAGALIVGLALFGGLVRRRFAAAKGRPLVRGGILVGAALSLAAAFRGLQIVALTHTYGSMLAYYATDGDLDDVRAELAKGPDRSALDQAVGRAAQYDNAGALALLLAAGADMREATREPQFRRCALVGRKPAFVRTALAHGVTADACPNGETAVREAVERGQDDAETAEIVALLVAAGWSAAATSEHDRRTAAEIAAAKQWTHTAAALAAATR</sequence>
<dbReference type="RefSeq" id="WP_224194664.1">
    <property type="nucleotide sequence ID" value="NZ_JAIRAU010000036.1"/>
</dbReference>
<dbReference type="InterPro" id="IPR036770">
    <property type="entry name" value="Ankyrin_rpt-contain_sf"/>
</dbReference>
<gene>
    <name evidence="2" type="ORF">K7C98_27035</name>
</gene>
<dbReference type="Proteomes" id="UP001139031">
    <property type="component" value="Unassembled WGS sequence"/>
</dbReference>
<feature type="transmembrane region" description="Helical" evidence="1">
    <location>
        <begin position="57"/>
        <end position="77"/>
    </location>
</feature>
<feature type="transmembrane region" description="Helical" evidence="1">
    <location>
        <begin position="12"/>
        <end position="37"/>
    </location>
</feature>
<dbReference type="SUPFAM" id="SSF48403">
    <property type="entry name" value="Ankyrin repeat"/>
    <property type="match status" value="1"/>
</dbReference>
<reference evidence="2" key="1">
    <citation type="submission" date="2021-08" db="EMBL/GenBank/DDBJ databases">
        <authorList>
            <person name="Stevens D.C."/>
        </authorList>
    </citation>
    <scope>NUCLEOTIDE SEQUENCE</scope>
    <source>
        <strain evidence="2">DSM 53165</strain>
    </source>
</reference>
<dbReference type="PROSITE" id="PS51257">
    <property type="entry name" value="PROKAR_LIPOPROTEIN"/>
    <property type="match status" value="1"/>
</dbReference>
<keyword evidence="1" id="KW-0812">Transmembrane</keyword>
<proteinExistence type="predicted"/>
<name>A0ABS7TXF2_9BACT</name>
<dbReference type="EMBL" id="JAIRAU010000036">
    <property type="protein sequence ID" value="MBZ5712910.1"/>
    <property type="molecule type" value="Genomic_DNA"/>
</dbReference>
<evidence type="ECO:0000313" key="2">
    <source>
        <dbReference type="EMBL" id="MBZ5712910.1"/>
    </source>
</evidence>
<organism evidence="2 3">
    <name type="scientific">Nannocystis pusilla</name>
    <dbReference type="NCBI Taxonomy" id="889268"/>
    <lineage>
        <taxon>Bacteria</taxon>
        <taxon>Pseudomonadati</taxon>
        <taxon>Myxococcota</taxon>
        <taxon>Polyangia</taxon>
        <taxon>Nannocystales</taxon>
        <taxon>Nannocystaceae</taxon>
        <taxon>Nannocystis</taxon>
    </lineage>
</organism>
<dbReference type="Gene3D" id="1.25.40.20">
    <property type="entry name" value="Ankyrin repeat-containing domain"/>
    <property type="match status" value="1"/>
</dbReference>
<accession>A0ABS7TXF2</accession>
<protein>
    <recommendedName>
        <fullName evidence="4">Ankyrin repeat domain-containing protein</fullName>
    </recommendedName>
</protein>
<keyword evidence="1" id="KW-1133">Transmembrane helix</keyword>
<evidence type="ECO:0000313" key="3">
    <source>
        <dbReference type="Proteomes" id="UP001139031"/>
    </source>
</evidence>
<feature type="transmembrane region" description="Helical" evidence="1">
    <location>
        <begin position="89"/>
        <end position="109"/>
    </location>
</feature>
<keyword evidence="1" id="KW-0472">Membrane</keyword>